<comment type="similarity">
    <text evidence="5">Belongs to the enoyl-CoA hydratase/isomerase family.</text>
</comment>
<gene>
    <name evidence="8" type="ORF">PROPJV5_1526</name>
</gene>
<evidence type="ECO:0000256" key="4">
    <source>
        <dbReference type="ARBA" id="ARBA00049556"/>
    </source>
</evidence>
<sequence>MSAELIREWILKGIRSGLLEPARGVELINSGAHLNTRLGRLVRVPAPLSGSHSRSVGRRLDISGSRASTWDDALRAARERDGAYPQTVVIRGIDDADRAMPLVVFDALRRLITQSLENSRGEQLRLICAVDNDSALAEGLAAMFASANSEENLLAATVVSGNWTEDILTAAACMQGPVDAHWTVDAMQIFGDRLEMRRLDTAPLEGIVRTGGTYVIAGGLGALGFALSRHLSRTYQARLVLIGTRPKADVETRMEALRKLGGDPEYMVVDLSREDATGRLLEALEGHSEVRGVVQCAGVTSDALLRQAPAESVAQVINTKVRGVAALDAATAGCQLDFFAAFSSISGLLGNFGQSDYAFANAYQMGWMRERAARVAAGDRHGRSVAIAWPFWEDGGISAPRQAVNRLTRDLGIEPLQTWLGMGLFETALTSDEPVFAPVTGSDLRIPTGIPAEAPKQPVSRQEAADVRSRFVSHLVQVYATVYEVPADEIRPEVNLQSYGLDSVLVSKVAARLVRIIPNLPTSVFFDCSTIDEIADRLLDKFPEQLADQFGSMASIPAEQPVTEPAHDVTSEVPAGSPLCTNVMASDMDLVTAPVDDRGSGKCHRTVHQNRRGIAIVGYAAQMAGADNAEEIWQTLAEGLDRVSTFPASRRTDLVGNNSVPLQFEQVAEVDWHQPGSFIDDPWGFDARFFGVSAREARCMDPQERVALEKTWQAFEDAGITPEAAAESTDGDVGVFAAMTNFTHYLLGAHGIASDSYIPQSSGWSLANRISSAFDFHGPSQCVDTGCSSSLYALVQACQALTQGDCRMAVVTAANLYLHPLKFAMLRERNMLSDKGRCFTFGANADGFVPAEGAASLILRPVEDAERDGDDIKAVVWSWAVNHGGSTHGYTVPSPKLQASVIRKALEAGDLSADQVSLIEAHGTGTPLGDPIEIEGLTDVFSDVARETPLFVSSIKSNFGHAESMAGLASVIKIMKQMEHRQMAGSLHSQDVNPRIQLAGTGLEIVQSLTSWTAEPKFAGTSSFGAGGSNAHVILREPFPRLLAADDPEEFEDRHLWPFLLSAADEKALGQVVDQFISWVRDNDHDLRTIALELDACRTALDERLCVFAADRQGLVSALESMRSGVVGDTVLRGSVRDINPVDASTVGRGIPAADLRRGLDWIRGVDVDWRLGELPRHSRLNLPLYPFQHKQYHVTLSAQPPQSGDQVVTRTIQRINFLRDIPRGAYGHNADGSEVLVQERPHDGVTVLRMNNVAQSNLLDSPLYLALSEAFHRINQDDTVKVVVLTGTDRVFCMGGVQQYLDEIVSGDVTCSEARMIYLGLPSVRVPVIAAVSGHAHGGGLTLGLSADIPVLAEESLYAAPFMNLNLTPGAGSTYFFAKRFGQELANEMFYTGRDYTGAEIKQLCPSMRVMPKAAVMDEAMRIARGISKKSLKALFLLKRTQSDKVFEELPDHIAREAAMQQELFSAEQIEVARDKIAKAFRIPDRLVEENGLHAACGAATVPAPTAAEDRLPGQTVSLRPLTAAGGPVRMSTQGASGVRLAELRVAKAVADESQQPRTVEVRHIESNQEAMGRILAQILREDLRALDLRRSVTDLGLDSVGAIEFIQQVNQRFHSSFDTTVIYQYPRAMDLLEGIAAAVAADDISLEHVDVELNRDGVQSISPSRSGASAKLQEDGIRNHVLEALRVVLRLDADEALDLRKNFQELGLDSVSGIEFVSAVNTKLGTAMQAADLYGYGSVWEFITDITVAVPAGDALTAQRDDEIGAVLAALTDNRLSIEGAISAMEQK</sequence>
<evidence type="ECO:0000256" key="1">
    <source>
        <dbReference type="ARBA" id="ARBA00022450"/>
    </source>
</evidence>
<evidence type="ECO:0000256" key="2">
    <source>
        <dbReference type="ARBA" id="ARBA00022553"/>
    </source>
</evidence>
<dbReference type="GO" id="GO:0031177">
    <property type="term" value="F:phosphopantetheine binding"/>
    <property type="evidence" value="ECO:0007669"/>
    <property type="project" value="InterPro"/>
</dbReference>
<dbReference type="Pfam" id="PF02801">
    <property type="entry name" value="Ketoacyl-synt_C"/>
    <property type="match status" value="1"/>
</dbReference>
<dbReference type="PANTHER" id="PTHR43775">
    <property type="entry name" value="FATTY ACID SYNTHASE"/>
    <property type="match status" value="1"/>
</dbReference>
<dbReference type="GO" id="GO:0003857">
    <property type="term" value="F:(3S)-3-hydroxyacyl-CoA dehydrogenase (NAD+) activity"/>
    <property type="evidence" value="ECO:0007669"/>
    <property type="project" value="UniProtKB-EC"/>
</dbReference>
<dbReference type="SUPFAM" id="SSF51735">
    <property type="entry name" value="NAD(P)-binding Rossmann-fold domains"/>
    <property type="match status" value="1"/>
</dbReference>
<dbReference type="SUPFAM" id="SSF53901">
    <property type="entry name" value="Thiolase-like"/>
    <property type="match status" value="1"/>
</dbReference>
<dbReference type="GO" id="GO:0005737">
    <property type="term" value="C:cytoplasm"/>
    <property type="evidence" value="ECO:0007669"/>
    <property type="project" value="TreeGrafter"/>
</dbReference>
<evidence type="ECO:0000256" key="3">
    <source>
        <dbReference type="ARBA" id="ARBA00022679"/>
    </source>
</evidence>
<dbReference type="GO" id="GO:0071770">
    <property type="term" value="P:DIM/DIP cell wall layer assembly"/>
    <property type="evidence" value="ECO:0007669"/>
    <property type="project" value="TreeGrafter"/>
</dbReference>
<dbReference type="InterPro" id="IPR020806">
    <property type="entry name" value="PKS_PP-bd"/>
</dbReference>
<dbReference type="GO" id="GO:0004315">
    <property type="term" value="F:3-oxoacyl-[acyl-carrier-protein] synthase activity"/>
    <property type="evidence" value="ECO:0007669"/>
    <property type="project" value="InterPro"/>
</dbReference>
<dbReference type="Pfam" id="PF16197">
    <property type="entry name" value="KAsynt_C_assoc"/>
    <property type="match status" value="1"/>
</dbReference>
<dbReference type="Gene3D" id="1.10.1240.100">
    <property type="match status" value="1"/>
</dbReference>
<keyword evidence="1" id="KW-0596">Phosphopantetheine</keyword>
<dbReference type="RefSeq" id="WP_119715698.1">
    <property type="nucleotide sequence ID" value="NZ_OMOH01000005.1"/>
</dbReference>
<dbReference type="InterPro" id="IPR032821">
    <property type="entry name" value="PKS_assoc"/>
</dbReference>
<dbReference type="InterPro" id="IPR020841">
    <property type="entry name" value="PKS_Beta-ketoAc_synthase_dom"/>
</dbReference>
<feature type="domain" description="Carrier" evidence="6">
    <location>
        <begin position="1677"/>
        <end position="1752"/>
    </location>
</feature>
<dbReference type="InterPro" id="IPR029045">
    <property type="entry name" value="ClpP/crotonase-like_dom_sf"/>
</dbReference>
<dbReference type="PROSITE" id="PS50075">
    <property type="entry name" value="CARRIER"/>
    <property type="match status" value="2"/>
</dbReference>
<name>A0A375I5K7_9ACTN</name>
<dbReference type="SUPFAM" id="SSF52096">
    <property type="entry name" value="ClpP/crotonase"/>
    <property type="match status" value="1"/>
</dbReference>
<dbReference type="PROSITE" id="PS00606">
    <property type="entry name" value="KS3_1"/>
    <property type="match status" value="1"/>
</dbReference>
<keyword evidence="2" id="KW-0597">Phosphoprotein</keyword>
<dbReference type="Gene3D" id="3.40.47.10">
    <property type="match status" value="1"/>
</dbReference>
<protein>
    <submittedName>
        <fullName evidence="8">Uncharacterized protein</fullName>
    </submittedName>
</protein>
<dbReference type="PROSITE" id="PS00166">
    <property type="entry name" value="ENOYL_COA_HYDRATASE"/>
    <property type="match status" value="1"/>
</dbReference>
<evidence type="ECO:0000259" key="7">
    <source>
        <dbReference type="PROSITE" id="PS52004"/>
    </source>
</evidence>
<dbReference type="PROSITE" id="PS52004">
    <property type="entry name" value="KS3_2"/>
    <property type="match status" value="1"/>
</dbReference>
<dbReference type="PANTHER" id="PTHR43775:SF37">
    <property type="entry name" value="SI:DKEY-61P9.11"/>
    <property type="match status" value="1"/>
</dbReference>
<dbReference type="InterPro" id="IPR018376">
    <property type="entry name" value="Enoyl-CoA_hyd/isom_CS"/>
</dbReference>
<dbReference type="GO" id="GO:0005886">
    <property type="term" value="C:plasma membrane"/>
    <property type="evidence" value="ECO:0007669"/>
    <property type="project" value="TreeGrafter"/>
</dbReference>
<dbReference type="GO" id="GO:0004312">
    <property type="term" value="F:fatty acid synthase activity"/>
    <property type="evidence" value="ECO:0007669"/>
    <property type="project" value="TreeGrafter"/>
</dbReference>
<dbReference type="CDD" id="cd00833">
    <property type="entry name" value="PKS"/>
    <property type="match status" value="1"/>
</dbReference>
<dbReference type="SUPFAM" id="SSF47336">
    <property type="entry name" value="ACP-like"/>
    <property type="match status" value="3"/>
</dbReference>
<dbReference type="Gene3D" id="1.10.1200.10">
    <property type="entry name" value="ACP-like"/>
    <property type="match status" value="3"/>
</dbReference>
<dbReference type="SMART" id="SM00825">
    <property type="entry name" value="PKS_KS"/>
    <property type="match status" value="1"/>
</dbReference>
<dbReference type="Pfam" id="PF00378">
    <property type="entry name" value="ECH_1"/>
    <property type="match status" value="1"/>
</dbReference>
<dbReference type="SMART" id="SM00822">
    <property type="entry name" value="PKS_KR"/>
    <property type="match status" value="1"/>
</dbReference>
<evidence type="ECO:0000313" key="9">
    <source>
        <dbReference type="Proteomes" id="UP000265962"/>
    </source>
</evidence>
<dbReference type="InterPro" id="IPR057326">
    <property type="entry name" value="KR_dom"/>
</dbReference>
<reference evidence="9" key="1">
    <citation type="submission" date="2018-02" db="EMBL/GenBank/DDBJ databases">
        <authorList>
            <person name="Hornung B."/>
        </authorList>
    </citation>
    <scope>NUCLEOTIDE SEQUENCE [LARGE SCALE GENOMIC DNA]</scope>
</reference>
<evidence type="ECO:0000256" key="5">
    <source>
        <dbReference type="RuleBase" id="RU003707"/>
    </source>
</evidence>
<keyword evidence="3" id="KW-0808">Transferase</keyword>
<dbReference type="Pfam" id="PF00550">
    <property type="entry name" value="PP-binding"/>
    <property type="match status" value="3"/>
</dbReference>
<dbReference type="InterPro" id="IPR014030">
    <property type="entry name" value="Ketoacyl_synth_N"/>
</dbReference>
<dbReference type="InterPro" id="IPR016039">
    <property type="entry name" value="Thiolase-like"/>
</dbReference>
<dbReference type="CDD" id="cd06558">
    <property type="entry name" value="crotonase-like"/>
    <property type="match status" value="1"/>
</dbReference>
<dbReference type="InterPro" id="IPR036736">
    <property type="entry name" value="ACP-like_sf"/>
</dbReference>
<proteinExistence type="inferred from homology"/>
<keyword evidence="9" id="KW-1185">Reference proteome</keyword>
<dbReference type="NCBIfam" id="NF005496">
    <property type="entry name" value="PRK07110.1"/>
    <property type="match status" value="1"/>
</dbReference>
<dbReference type="OrthoDB" id="9808669at2"/>
<evidence type="ECO:0000259" key="6">
    <source>
        <dbReference type="PROSITE" id="PS50075"/>
    </source>
</evidence>
<dbReference type="SMART" id="SM01294">
    <property type="entry name" value="PKS_PP_betabranch"/>
    <property type="match status" value="2"/>
</dbReference>
<dbReference type="InterPro" id="IPR013968">
    <property type="entry name" value="PKS_KR"/>
</dbReference>
<dbReference type="Gene3D" id="3.40.50.720">
    <property type="entry name" value="NAD(P)-binding Rossmann-like Domain"/>
    <property type="match status" value="1"/>
</dbReference>
<dbReference type="Proteomes" id="UP000265962">
    <property type="component" value="Unassembled WGS sequence"/>
</dbReference>
<dbReference type="InterPro" id="IPR009081">
    <property type="entry name" value="PP-bd_ACP"/>
</dbReference>
<dbReference type="GO" id="GO:0006633">
    <property type="term" value="P:fatty acid biosynthetic process"/>
    <property type="evidence" value="ECO:0007669"/>
    <property type="project" value="InterPro"/>
</dbReference>
<dbReference type="InterPro" id="IPR018201">
    <property type="entry name" value="Ketoacyl_synth_AS"/>
</dbReference>
<feature type="domain" description="Carrier" evidence="6">
    <location>
        <begin position="1564"/>
        <end position="1641"/>
    </location>
</feature>
<feature type="domain" description="Ketosynthase family 3 (KS3)" evidence="7">
    <location>
        <begin position="611"/>
        <end position="1037"/>
    </location>
</feature>
<dbReference type="Gene3D" id="3.90.226.10">
    <property type="entry name" value="2-enoyl-CoA Hydratase, Chain A, domain 1"/>
    <property type="match status" value="1"/>
</dbReference>
<dbReference type="InterPro" id="IPR050091">
    <property type="entry name" value="PKS_NRPS_Biosynth_Enz"/>
</dbReference>
<accession>A0A375I5K7</accession>
<comment type="catalytic activity">
    <reaction evidence="4">
        <text>a (3S)-3-hydroxyacyl-CoA + NAD(+) = a 3-oxoacyl-CoA + NADH + H(+)</text>
        <dbReference type="Rhea" id="RHEA:22432"/>
        <dbReference type="ChEBI" id="CHEBI:15378"/>
        <dbReference type="ChEBI" id="CHEBI:57318"/>
        <dbReference type="ChEBI" id="CHEBI:57540"/>
        <dbReference type="ChEBI" id="CHEBI:57945"/>
        <dbReference type="ChEBI" id="CHEBI:90726"/>
        <dbReference type="EC" id="1.1.1.35"/>
    </reaction>
</comment>
<dbReference type="Pfam" id="PF00109">
    <property type="entry name" value="ketoacyl-synt"/>
    <property type="match status" value="1"/>
</dbReference>
<dbReference type="EMBL" id="OMOH01000005">
    <property type="protein sequence ID" value="SPF68545.1"/>
    <property type="molecule type" value="Genomic_DNA"/>
</dbReference>
<evidence type="ECO:0000313" key="8">
    <source>
        <dbReference type="EMBL" id="SPF68545.1"/>
    </source>
</evidence>
<dbReference type="InterPro" id="IPR014031">
    <property type="entry name" value="Ketoacyl_synth_C"/>
</dbReference>
<organism evidence="8 9">
    <name type="scientific">Propionibacterium ruminifibrarum</name>
    <dbReference type="NCBI Taxonomy" id="1962131"/>
    <lineage>
        <taxon>Bacteria</taxon>
        <taxon>Bacillati</taxon>
        <taxon>Actinomycetota</taxon>
        <taxon>Actinomycetes</taxon>
        <taxon>Propionibacteriales</taxon>
        <taxon>Propionibacteriaceae</taxon>
        <taxon>Propionibacterium</taxon>
    </lineage>
</organism>
<dbReference type="SMART" id="SM00823">
    <property type="entry name" value="PKS_PP"/>
    <property type="match status" value="3"/>
</dbReference>
<dbReference type="InterPro" id="IPR036291">
    <property type="entry name" value="NAD(P)-bd_dom_sf"/>
</dbReference>
<dbReference type="Pfam" id="PF08659">
    <property type="entry name" value="KR"/>
    <property type="match status" value="1"/>
</dbReference>
<dbReference type="CDD" id="cd08953">
    <property type="entry name" value="KR_2_SDR_x"/>
    <property type="match status" value="1"/>
</dbReference>
<dbReference type="InterPro" id="IPR001753">
    <property type="entry name" value="Enoyl-CoA_hydra/iso"/>
</dbReference>